<dbReference type="PANTHER" id="PTHR15911:SF6">
    <property type="entry name" value="WW DOMAIN-CONTAINING ADAPTER PROTEIN WITH COILED-COIL"/>
    <property type="match status" value="1"/>
</dbReference>
<evidence type="ECO:0000313" key="6">
    <source>
        <dbReference type="EMBL" id="KAK1794064.1"/>
    </source>
</evidence>
<dbReference type="AlphaFoldDB" id="A0AAD8Z9E6"/>
<dbReference type="GO" id="GO:0003682">
    <property type="term" value="F:chromatin binding"/>
    <property type="evidence" value="ECO:0007669"/>
    <property type="project" value="TreeGrafter"/>
</dbReference>
<feature type="compositionally biased region" description="Low complexity" evidence="4">
    <location>
        <begin position="100"/>
        <end position="112"/>
    </location>
</feature>
<feature type="region of interest" description="Disordered" evidence="4">
    <location>
        <begin position="315"/>
        <end position="347"/>
    </location>
</feature>
<sequence length="689" mass="73746">MVMYARKQPRLGDGCNDRRDSQPYQTLKYSSKSHPGSDHRHEKMRDNNDATPPCKILRRSDSPEKHIDSTGHARPKAIHPHRGRERDGGTIISPQENSHNHSSLHSSNSHSNPNKSDTVSDPTLAVHEGLCPDPSLAVHEGLCPDPSLAVHEGLCPDPSLAVHEGLCPDPCLAVHEGLCPDPCLAVHEGLCPDPCLAVHEGLCPDPSLAVHEGLCPDPSLAVHEGLCPDPCLAVHEGLYKKQSPPYDPADDWSEHISSSGKKYYYNCRTEVSQWEKPKEWLEREQRQKEATKVATGTAAVVNSFPKDRDYRREAMQPAPASFSSTKSVVATEKPSSLTPSSSSSSAAVSGLSAVNPASSASSSTIPVSPVMQSPATPTILQDPSLLRQLLPALQTALQLNNASVDMAKINEVLTAAVTQASLQSMLHKILTAGPSAFNITTLLSQAAQVSSQAQQSSQSPMSLTSDASSPRSYVSPRISTPQTNTAPLKPPLSTTPVSSQSKHQVNALGVKSSSLPPPSSQQPLPSDKQHDSSTSPRTLQRQSSQRSPSPSPNHVSASNSGSNNGGSAAQGGNVAGGPAPTGPVAAGAGASRPTSSFTPSLAAHFNESLIKHVQGWPAEHVEKQASRLREEAHTMGSLYMSENCTELKNLRSLVRVCEIQATLREQRILFLRQQIKELEKLKNQNSFMV</sequence>
<dbReference type="PROSITE" id="PS01159">
    <property type="entry name" value="WW_DOMAIN_1"/>
    <property type="match status" value="1"/>
</dbReference>
<dbReference type="GO" id="GO:0005634">
    <property type="term" value="C:nucleus"/>
    <property type="evidence" value="ECO:0007669"/>
    <property type="project" value="UniProtKB-SubCell"/>
</dbReference>
<feature type="compositionally biased region" description="Polar residues" evidence="4">
    <location>
        <begin position="22"/>
        <end position="34"/>
    </location>
</feature>
<feature type="compositionally biased region" description="Low complexity" evidence="4">
    <location>
        <begin position="556"/>
        <end position="590"/>
    </location>
</feature>
<dbReference type="CDD" id="cd00201">
    <property type="entry name" value="WW"/>
    <property type="match status" value="1"/>
</dbReference>
<reference evidence="6" key="1">
    <citation type="submission" date="2023-03" db="EMBL/GenBank/DDBJ databases">
        <title>Electrophorus voltai genome.</title>
        <authorList>
            <person name="Bian C."/>
        </authorList>
    </citation>
    <scope>NUCLEOTIDE SEQUENCE</scope>
    <source>
        <strain evidence="6">CB-2022</strain>
        <tissue evidence="6">Muscle</tissue>
    </source>
</reference>
<keyword evidence="7" id="KW-1185">Reference proteome</keyword>
<name>A0AAD8Z9E6_9TELE</name>
<dbReference type="Pfam" id="PF00397">
    <property type="entry name" value="WW"/>
    <property type="match status" value="1"/>
</dbReference>
<dbReference type="SUPFAM" id="SSF51045">
    <property type="entry name" value="WW domain"/>
    <property type="match status" value="1"/>
</dbReference>
<dbReference type="InterPro" id="IPR001202">
    <property type="entry name" value="WW_dom"/>
</dbReference>
<evidence type="ECO:0000313" key="7">
    <source>
        <dbReference type="Proteomes" id="UP001239994"/>
    </source>
</evidence>
<dbReference type="GO" id="GO:0010506">
    <property type="term" value="P:regulation of autophagy"/>
    <property type="evidence" value="ECO:0007669"/>
    <property type="project" value="TreeGrafter"/>
</dbReference>
<dbReference type="InterPro" id="IPR036020">
    <property type="entry name" value="WW_dom_sf"/>
</dbReference>
<feature type="compositionally biased region" description="Basic and acidic residues" evidence="4">
    <location>
        <begin position="58"/>
        <end position="71"/>
    </location>
</feature>
<comment type="subcellular location">
    <subcellularLocation>
        <location evidence="1">Nucleus</location>
    </subcellularLocation>
</comment>
<keyword evidence="2" id="KW-0156">Chromatin regulator</keyword>
<feature type="domain" description="WW" evidence="5">
    <location>
        <begin position="252"/>
        <end position="279"/>
    </location>
</feature>
<dbReference type="EMBL" id="JAROKS010000017">
    <property type="protein sequence ID" value="KAK1794064.1"/>
    <property type="molecule type" value="Genomic_DNA"/>
</dbReference>
<dbReference type="SMART" id="SM00456">
    <property type="entry name" value="WW"/>
    <property type="match status" value="1"/>
</dbReference>
<evidence type="ECO:0000259" key="5">
    <source>
        <dbReference type="PROSITE" id="PS50020"/>
    </source>
</evidence>
<feature type="region of interest" description="Disordered" evidence="4">
    <location>
        <begin position="451"/>
        <end position="596"/>
    </location>
</feature>
<dbReference type="InterPro" id="IPR038867">
    <property type="entry name" value="WAC"/>
</dbReference>
<feature type="compositionally biased region" description="Basic residues" evidence="4">
    <location>
        <begin position="73"/>
        <end position="83"/>
    </location>
</feature>
<evidence type="ECO:0000256" key="3">
    <source>
        <dbReference type="ARBA" id="ARBA00023242"/>
    </source>
</evidence>
<dbReference type="Proteomes" id="UP001239994">
    <property type="component" value="Unassembled WGS sequence"/>
</dbReference>
<feature type="compositionally biased region" description="Low complexity" evidence="4">
    <location>
        <begin position="521"/>
        <end position="548"/>
    </location>
</feature>
<gene>
    <name evidence="6" type="ORF">P4O66_010972</name>
</gene>
<evidence type="ECO:0000256" key="1">
    <source>
        <dbReference type="ARBA" id="ARBA00004123"/>
    </source>
</evidence>
<dbReference type="GO" id="GO:1904263">
    <property type="term" value="P:positive regulation of TORC1 signaling"/>
    <property type="evidence" value="ECO:0007669"/>
    <property type="project" value="TreeGrafter"/>
</dbReference>
<proteinExistence type="predicted"/>
<keyword evidence="3" id="KW-0539">Nucleus</keyword>
<feature type="region of interest" description="Disordered" evidence="4">
    <location>
        <begin position="1"/>
        <end position="126"/>
    </location>
</feature>
<evidence type="ECO:0000256" key="4">
    <source>
        <dbReference type="SAM" id="MobiDB-lite"/>
    </source>
</evidence>
<accession>A0AAD8Z9E6</accession>
<protein>
    <recommendedName>
        <fullName evidence="5">WW domain-containing protein</fullName>
    </recommendedName>
</protein>
<feature type="compositionally biased region" description="Basic and acidic residues" evidence="4">
    <location>
        <begin position="35"/>
        <end position="48"/>
    </location>
</feature>
<feature type="compositionally biased region" description="Polar residues" evidence="4">
    <location>
        <begin position="460"/>
        <end position="504"/>
    </location>
</feature>
<dbReference type="GO" id="GO:0000993">
    <property type="term" value="F:RNA polymerase II complex binding"/>
    <property type="evidence" value="ECO:0007669"/>
    <property type="project" value="TreeGrafter"/>
</dbReference>
<dbReference type="PROSITE" id="PS50020">
    <property type="entry name" value="WW_DOMAIN_2"/>
    <property type="match status" value="1"/>
</dbReference>
<feature type="compositionally biased region" description="Low complexity" evidence="4">
    <location>
        <begin position="334"/>
        <end position="347"/>
    </location>
</feature>
<comment type="caution">
    <text evidence="6">The sequence shown here is derived from an EMBL/GenBank/DDBJ whole genome shotgun (WGS) entry which is preliminary data.</text>
</comment>
<dbReference type="Gene3D" id="2.20.70.10">
    <property type="match status" value="1"/>
</dbReference>
<dbReference type="GO" id="GO:0006325">
    <property type="term" value="P:chromatin organization"/>
    <property type="evidence" value="ECO:0007669"/>
    <property type="project" value="UniProtKB-KW"/>
</dbReference>
<dbReference type="PANTHER" id="PTHR15911">
    <property type="entry name" value="WW DOMAIN-CONTAINING ADAPTER PROTEIN WITH COILED-COIL"/>
    <property type="match status" value="1"/>
</dbReference>
<evidence type="ECO:0000256" key="2">
    <source>
        <dbReference type="ARBA" id="ARBA00022853"/>
    </source>
</evidence>
<organism evidence="6 7">
    <name type="scientific">Electrophorus voltai</name>
    <dbReference type="NCBI Taxonomy" id="2609070"/>
    <lineage>
        <taxon>Eukaryota</taxon>
        <taxon>Metazoa</taxon>
        <taxon>Chordata</taxon>
        <taxon>Craniata</taxon>
        <taxon>Vertebrata</taxon>
        <taxon>Euteleostomi</taxon>
        <taxon>Actinopterygii</taxon>
        <taxon>Neopterygii</taxon>
        <taxon>Teleostei</taxon>
        <taxon>Ostariophysi</taxon>
        <taxon>Gymnotiformes</taxon>
        <taxon>Gymnotoidei</taxon>
        <taxon>Gymnotidae</taxon>
        <taxon>Electrophorus</taxon>
    </lineage>
</organism>